<evidence type="ECO:0000313" key="5">
    <source>
        <dbReference type="Proteomes" id="UP001152797"/>
    </source>
</evidence>
<evidence type="ECO:0000313" key="3">
    <source>
        <dbReference type="EMBL" id="CAI4020315.1"/>
    </source>
</evidence>
<dbReference type="AlphaFoldDB" id="A0A9P1GT29"/>
<sequence>MGFVRSRCFKLSLRAMPKLPMKYRSPSPPWPVPKRGKARNHGKRPSSSMAVSQKKNFKAMPYVRGPKVQNKFGKERNHYGVSIERLASMQPRQLIHKLTKDGILPAWNGSTCLHCAEGRLGKLRYFKERKHWAHRCSRKGCQKLTQSHSFHPIFFGGSGSSVTSLGQQAAILCCAVAGVPVTATPLIPDMDDKAVFRIYEGLEKGCAQHICQKQKHIKYGGDDAGWDVEADEVDLAKNIVVILHTDGARAYKMNIRGIAHYNVVHKKKKILQNGFEKVVLNKEPQAEDAAGFGYEQVQLHLMLRQQQREQEEMRQVIEEQRRKIAELKMQQERLQQAQLAMQPPMLPFGSAMNFPPSFAEAQPPFFRDQPTLLPNLAGGGSAGCPPPPEAQQFKSIPL</sequence>
<feature type="coiled-coil region" evidence="1">
    <location>
        <begin position="303"/>
        <end position="337"/>
    </location>
</feature>
<evidence type="ECO:0000256" key="2">
    <source>
        <dbReference type="SAM" id="MobiDB-lite"/>
    </source>
</evidence>
<comment type="caution">
    <text evidence="3">The sequence shown here is derived from an EMBL/GenBank/DDBJ whole genome shotgun (WGS) entry which is preliminary data.</text>
</comment>
<dbReference type="EMBL" id="CAMXCT030006801">
    <property type="protein sequence ID" value="CAL4807627.1"/>
    <property type="molecule type" value="Genomic_DNA"/>
</dbReference>
<feature type="compositionally biased region" description="Polar residues" evidence="2">
    <location>
        <begin position="45"/>
        <end position="54"/>
    </location>
</feature>
<dbReference type="EMBL" id="CAMXCT020006801">
    <property type="protein sequence ID" value="CAL1173690.1"/>
    <property type="molecule type" value="Genomic_DNA"/>
</dbReference>
<keyword evidence="1" id="KW-0175">Coiled coil</keyword>
<dbReference type="Proteomes" id="UP001152797">
    <property type="component" value="Unassembled WGS sequence"/>
</dbReference>
<accession>A0A9P1GT29</accession>
<dbReference type="EMBL" id="CAMXCT010006801">
    <property type="protein sequence ID" value="CAI4020315.1"/>
    <property type="molecule type" value="Genomic_DNA"/>
</dbReference>
<feature type="region of interest" description="Disordered" evidence="2">
    <location>
        <begin position="359"/>
        <end position="398"/>
    </location>
</feature>
<proteinExistence type="predicted"/>
<evidence type="ECO:0000313" key="4">
    <source>
        <dbReference type="EMBL" id="CAL4807627.1"/>
    </source>
</evidence>
<gene>
    <name evidence="3" type="ORF">C1SCF055_LOCUS44738</name>
</gene>
<reference evidence="4 5" key="2">
    <citation type="submission" date="2024-05" db="EMBL/GenBank/DDBJ databases">
        <authorList>
            <person name="Chen Y."/>
            <person name="Shah S."/>
            <person name="Dougan E. K."/>
            <person name="Thang M."/>
            <person name="Chan C."/>
        </authorList>
    </citation>
    <scope>NUCLEOTIDE SEQUENCE [LARGE SCALE GENOMIC DNA]</scope>
</reference>
<evidence type="ECO:0000256" key="1">
    <source>
        <dbReference type="SAM" id="Coils"/>
    </source>
</evidence>
<dbReference type="OrthoDB" id="412262at2759"/>
<reference evidence="3" key="1">
    <citation type="submission" date="2022-10" db="EMBL/GenBank/DDBJ databases">
        <authorList>
            <person name="Chen Y."/>
            <person name="Dougan E. K."/>
            <person name="Chan C."/>
            <person name="Rhodes N."/>
            <person name="Thang M."/>
        </authorList>
    </citation>
    <scope>NUCLEOTIDE SEQUENCE</scope>
</reference>
<protein>
    <submittedName>
        <fullName evidence="3">Uncharacterized protein</fullName>
    </submittedName>
</protein>
<keyword evidence="5" id="KW-1185">Reference proteome</keyword>
<feature type="region of interest" description="Disordered" evidence="2">
    <location>
        <begin position="20"/>
        <end position="54"/>
    </location>
</feature>
<organism evidence="3">
    <name type="scientific">Cladocopium goreaui</name>
    <dbReference type="NCBI Taxonomy" id="2562237"/>
    <lineage>
        <taxon>Eukaryota</taxon>
        <taxon>Sar</taxon>
        <taxon>Alveolata</taxon>
        <taxon>Dinophyceae</taxon>
        <taxon>Suessiales</taxon>
        <taxon>Symbiodiniaceae</taxon>
        <taxon>Cladocopium</taxon>
    </lineage>
</organism>
<name>A0A9P1GT29_9DINO</name>
<feature type="compositionally biased region" description="Basic residues" evidence="2">
    <location>
        <begin position="34"/>
        <end position="44"/>
    </location>
</feature>